<feature type="compositionally biased region" description="Low complexity" evidence="1">
    <location>
        <begin position="16"/>
        <end position="30"/>
    </location>
</feature>
<proteinExistence type="predicted"/>
<dbReference type="InParanoid" id="A0A0V0QV54"/>
<dbReference type="AlphaFoldDB" id="A0A0V0QV54"/>
<name>A0A0V0QV54_PSEPJ</name>
<keyword evidence="3" id="KW-1185">Reference proteome</keyword>
<organism evidence="2 3">
    <name type="scientific">Pseudocohnilembus persalinus</name>
    <name type="common">Ciliate</name>
    <dbReference type="NCBI Taxonomy" id="266149"/>
    <lineage>
        <taxon>Eukaryota</taxon>
        <taxon>Sar</taxon>
        <taxon>Alveolata</taxon>
        <taxon>Ciliophora</taxon>
        <taxon>Intramacronucleata</taxon>
        <taxon>Oligohymenophorea</taxon>
        <taxon>Scuticociliatia</taxon>
        <taxon>Philasterida</taxon>
        <taxon>Pseudocohnilembidae</taxon>
        <taxon>Pseudocohnilembus</taxon>
    </lineage>
</organism>
<feature type="region of interest" description="Disordered" evidence="1">
    <location>
        <begin position="16"/>
        <end position="53"/>
    </location>
</feature>
<protein>
    <submittedName>
        <fullName evidence="2">Uncharacterized protein</fullName>
    </submittedName>
</protein>
<evidence type="ECO:0000256" key="1">
    <source>
        <dbReference type="SAM" id="MobiDB-lite"/>
    </source>
</evidence>
<dbReference type="Proteomes" id="UP000054937">
    <property type="component" value="Unassembled WGS sequence"/>
</dbReference>
<accession>A0A0V0QV54</accession>
<feature type="compositionally biased region" description="Polar residues" evidence="1">
    <location>
        <begin position="31"/>
        <end position="53"/>
    </location>
</feature>
<comment type="caution">
    <text evidence="2">The sequence shown here is derived from an EMBL/GenBank/DDBJ whole genome shotgun (WGS) entry which is preliminary data.</text>
</comment>
<sequence length="99" mass="11919">MQNILSSTIAIQQQQQQQNQQQQLQQKQQQKINNSKDTSPLNQTGSFRNGQQKKSFIFQNNYANKNLINNKVKNIYKYDNQKTLLNRIFYKYNQEKKKY</sequence>
<reference evidence="2 3" key="1">
    <citation type="journal article" date="2015" name="Sci. Rep.">
        <title>Genome of the facultative scuticociliatosis pathogen Pseudocohnilembus persalinus provides insight into its virulence through horizontal gene transfer.</title>
        <authorList>
            <person name="Xiong J."/>
            <person name="Wang G."/>
            <person name="Cheng J."/>
            <person name="Tian M."/>
            <person name="Pan X."/>
            <person name="Warren A."/>
            <person name="Jiang C."/>
            <person name="Yuan D."/>
            <person name="Miao W."/>
        </authorList>
    </citation>
    <scope>NUCLEOTIDE SEQUENCE [LARGE SCALE GENOMIC DNA]</scope>
    <source>
        <strain evidence="2">36N120E</strain>
    </source>
</reference>
<evidence type="ECO:0000313" key="2">
    <source>
        <dbReference type="EMBL" id="KRX06123.1"/>
    </source>
</evidence>
<evidence type="ECO:0000313" key="3">
    <source>
        <dbReference type="Proteomes" id="UP000054937"/>
    </source>
</evidence>
<gene>
    <name evidence="2" type="ORF">PPERSA_00003</name>
</gene>
<dbReference type="EMBL" id="LDAU01000100">
    <property type="protein sequence ID" value="KRX06123.1"/>
    <property type="molecule type" value="Genomic_DNA"/>
</dbReference>